<organism evidence="1 2">
    <name type="scientific">Candidatus Magasanikbacteria bacterium RIFOXYD2_FULL_36_9</name>
    <dbReference type="NCBI Taxonomy" id="1798707"/>
    <lineage>
        <taxon>Bacteria</taxon>
        <taxon>Candidatus Magasanikiibacteriota</taxon>
    </lineage>
</organism>
<evidence type="ECO:0000313" key="1">
    <source>
        <dbReference type="EMBL" id="OGH89860.1"/>
    </source>
</evidence>
<dbReference type="Gene3D" id="3.40.50.1240">
    <property type="entry name" value="Phosphoglycerate mutase-like"/>
    <property type="match status" value="1"/>
</dbReference>
<proteinExistence type="predicted"/>
<evidence type="ECO:0008006" key="3">
    <source>
        <dbReference type="Google" id="ProtNLM"/>
    </source>
</evidence>
<dbReference type="EMBL" id="MFRC01000021">
    <property type="protein sequence ID" value="OGH89860.1"/>
    <property type="molecule type" value="Genomic_DNA"/>
</dbReference>
<dbReference type="Proteomes" id="UP000178490">
    <property type="component" value="Unassembled WGS sequence"/>
</dbReference>
<dbReference type="InterPro" id="IPR029033">
    <property type="entry name" value="His_PPase_superfam"/>
</dbReference>
<sequence length="272" mass="30549">MKPSFERHSAEFGIKKENLKNRELPVVTAYIIRHGETTEDKLNPNRGLTLEGENQADEAAERLISELNPATDVIQILDSGNYRANATVMRIAQKLKSAGFKFFNLIHSDKDGHYQDKNISTHNDPESKSYNKISAANIPDSFKIRLADSTLHSELGIPDDIPDKRMLAWFMLREEGMETPEQVTERVKSGMADTQKQLPKLNSILTPDQRIVVVAAGNATMVDSLVTSSSGVHPKDRGGEINNCEGFKVDFNLKQEPQINLWGENIEKYIEK</sequence>
<name>A0A1F6P198_9BACT</name>
<comment type="caution">
    <text evidence="1">The sequence shown here is derived from an EMBL/GenBank/DDBJ whole genome shotgun (WGS) entry which is preliminary data.</text>
</comment>
<gene>
    <name evidence="1" type="ORF">A2537_01345</name>
</gene>
<accession>A0A1F6P198</accession>
<reference evidence="1 2" key="1">
    <citation type="journal article" date="2016" name="Nat. Commun.">
        <title>Thousands of microbial genomes shed light on interconnected biogeochemical processes in an aquifer system.</title>
        <authorList>
            <person name="Anantharaman K."/>
            <person name="Brown C.T."/>
            <person name="Hug L.A."/>
            <person name="Sharon I."/>
            <person name="Castelle C.J."/>
            <person name="Probst A.J."/>
            <person name="Thomas B.C."/>
            <person name="Singh A."/>
            <person name="Wilkins M.J."/>
            <person name="Karaoz U."/>
            <person name="Brodie E.L."/>
            <person name="Williams K.H."/>
            <person name="Hubbard S.S."/>
            <person name="Banfield J.F."/>
        </authorList>
    </citation>
    <scope>NUCLEOTIDE SEQUENCE [LARGE SCALE GENOMIC DNA]</scope>
</reference>
<protein>
    <recommendedName>
        <fullName evidence="3">Phosphoglycerate mutase (2,3-diphosphoglycerate-dependent)</fullName>
    </recommendedName>
</protein>
<dbReference type="SUPFAM" id="SSF53254">
    <property type="entry name" value="Phosphoglycerate mutase-like"/>
    <property type="match status" value="1"/>
</dbReference>
<evidence type="ECO:0000313" key="2">
    <source>
        <dbReference type="Proteomes" id="UP000178490"/>
    </source>
</evidence>
<dbReference type="AlphaFoldDB" id="A0A1F6P198"/>